<reference evidence="3 4" key="1">
    <citation type="submission" date="2020-11" db="EMBL/GenBank/DDBJ databases">
        <title>Pseudonocardia abyssalis sp. nov. and Pseudonocardia oceani sp. nov., description and phylogenomic analysis of two novel actinomycetes isolated from the deep Southern Ocean.</title>
        <authorList>
            <person name="Parra J."/>
        </authorList>
    </citation>
    <scope>NUCLEOTIDE SEQUENCE [LARGE SCALE GENOMIC DNA]</scope>
    <source>
        <strain evidence="4">KRD185</strain>
    </source>
</reference>
<comment type="caution">
    <text evidence="3">The sequence shown here is derived from an EMBL/GenBank/DDBJ whole genome shotgun (WGS) entry which is preliminary data.</text>
</comment>
<evidence type="ECO:0000256" key="2">
    <source>
        <dbReference type="SAM" id="Phobius"/>
    </source>
</evidence>
<keyword evidence="2" id="KW-0472">Membrane</keyword>
<dbReference type="InterPro" id="IPR009937">
    <property type="entry name" value="Phage_holin_3_6"/>
</dbReference>
<keyword evidence="4" id="KW-1185">Reference proteome</keyword>
<protein>
    <submittedName>
        <fullName evidence="3">Phage holin family protein</fullName>
    </submittedName>
</protein>
<organism evidence="3 4">
    <name type="scientific">Pseudonocardia oceani</name>
    <dbReference type="NCBI Taxonomy" id="2792013"/>
    <lineage>
        <taxon>Bacteria</taxon>
        <taxon>Bacillati</taxon>
        <taxon>Actinomycetota</taxon>
        <taxon>Actinomycetes</taxon>
        <taxon>Pseudonocardiales</taxon>
        <taxon>Pseudonocardiaceae</taxon>
        <taxon>Pseudonocardia</taxon>
    </lineage>
</organism>
<sequence length="153" mass="15055">MTTSRPPASTGPGTAQESGASTGELLRALTDDVRTLVRQELRSAQDELAGTARRAGTGAAMLGGSVVLGALAAGTSAAVVTRALERYLPRTAAALLATALFGGGAAALAGVGIEELRRALPIAPQGAVDGLRADLRSAADRAPAQGQDGAAPG</sequence>
<evidence type="ECO:0000313" key="4">
    <source>
        <dbReference type="Proteomes" id="UP000694300"/>
    </source>
</evidence>
<proteinExistence type="predicted"/>
<accession>A0ABS6UGA1</accession>
<feature type="compositionally biased region" description="Polar residues" evidence="1">
    <location>
        <begin position="1"/>
        <end position="21"/>
    </location>
</feature>
<keyword evidence="2" id="KW-0812">Transmembrane</keyword>
<dbReference type="EMBL" id="JADQDF010000001">
    <property type="protein sequence ID" value="MBW0131272.1"/>
    <property type="molecule type" value="Genomic_DNA"/>
</dbReference>
<gene>
    <name evidence="3" type="ORF">I4I82_26840</name>
</gene>
<keyword evidence="2" id="KW-1133">Transmembrane helix</keyword>
<dbReference type="Pfam" id="PF07332">
    <property type="entry name" value="Phage_holin_3_6"/>
    <property type="match status" value="1"/>
</dbReference>
<feature type="region of interest" description="Disordered" evidence="1">
    <location>
        <begin position="1"/>
        <end position="24"/>
    </location>
</feature>
<dbReference type="RefSeq" id="WP_218594590.1">
    <property type="nucleotide sequence ID" value="NZ_JADQDE010000452.1"/>
</dbReference>
<dbReference type="Proteomes" id="UP000694300">
    <property type="component" value="Unassembled WGS sequence"/>
</dbReference>
<evidence type="ECO:0000313" key="3">
    <source>
        <dbReference type="EMBL" id="MBW0131272.1"/>
    </source>
</evidence>
<feature type="transmembrane region" description="Helical" evidence="2">
    <location>
        <begin position="92"/>
        <end position="113"/>
    </location>
</feature>
<evidence type="ECO:0000256" key="1">
    <source>
        <dbReference type="SAM" id="MobiDB-lite"/>
    </source>
</evidence>
<feature type="transmembrane region" description="Helical" evidence="2">
    <location>
        <begin position="59"/>
        <end position="80"/>
    </location>
</feature>
<name>A0ABS6UGA1_9PSEU</name>